<comment type="caution">
    <text evidence="1">The sequence shown here is derived from an EMBL/GenBank/DDBJ whole genome shotgun (WGS) entry which is preliminary data.</text>
</comment>
<organism evidence="1 2">
    <name type="scientific">Hypsibius exemplaris</name>
    <name type="common">Freshwater tardigrade</name>
    <dbReference type="NCBI Taxonomy" id="2072580"/>
    <lineage>
        <taxon>Eukaryota</taxon>
        <taxon>Metazoa</taxon>
        <taxon>Ecdysozoa</taxon>
        <taxon>Tardigrada</taxon>
        <taxon>Eutardigrada</taxon>
        <taxon>Parachela</taxon>
        <taxon>Hypsibioidea</taxon>
        <taxon>Hypsibiidae</taxon>
        <taxon>Hypsibius</taxon>
    </lineage>
</organism>
<evidence type="ECO:0000313" key="1">
    <source>
        <dbReference type="EMBL" id="OWA55189.1"/>
    </source>
</evidence>
<proteinExistence type="predicted"/>
<reference evidence="2" key="1">
    <citation type="submission" date="2017-01" db="EMBL/GenBank/DDBJ databases">
        <title>Comparative genomics of anhydrobiosis in the tardigrade Hypsibius dujardini.</title>
        <authorList>
            <person name="Yoshida Y."/>
            <person name="Koutsovoulos G."/>
            <person name="Laetsch D."/>
            <person name="Stevens L."/>
            <person name="Kumar S."/>
            <person name="Horikawa D."/>
            <person name="Ishino K."/>
            <person name="Komine S."/>
            <person name="Tomita M."/>
            <person name="Blaxter M."/>
            <person name="Arakawa K."/>
        </authorList>
    </citation>
    <scope>NUCLEOTIDE SEQUENCE [LARGE SCALE GENOMIC DNA]</scope>
    <source>
        <strain evidence="2">Z151</strain>
    </source>
</reference>
<keyword evidence="2" id="KW-1185">Reference proteome</keyword>
<evidence type="ECO:0000313" key="2">
    <source>
        <dbReference type="Proteomes" id="UP000192578"/>
    </source>
</evidence>
<dbReference type="EMBL" id="MTYJ01000573">
    <property type="protein sequence ID" value="OWA55189.1"/>
    <property type="molecule type" value="Genomic_DNA"/>
</dbReference>
<protein>
    <submittedName>
        <fullName evidence="1">Uncharacterized protein</fullName>
    </submittedName>
</protein>
<name>A0A9X6RP27_HYPEX</name>
<gene>
    <name evidence="1" type="ORF">BV898_19577</name>
</gene>
<sequence length="134" mass="15130">MKIEQVSTDDEALVLVELPANTTRTLQCQTGYRVSIHRAVLTETYNPSPDDGQCRPPKSACQLDFSSMLRVHCERQLHRSSCPVSSCPEDVDAPICRRDSAMRLTVLYHCANFMVAGLVPDAFCSFRRTSRYCR</sequence>
<accession>A0A9X6RP27</accession>
<dbReference type="Proteomes" id="UP000192578">
    <property type="component" value="Unassembled WGS sequence"/>
</dbReference>
<dbReference type="AlphaFoldDB" id="A0A9X6RP27"/>